<protein>
    <recommendedName>
        <fullName evidence="1">MEDS domain-containing protein</fullName>
    </recommendedName>
</protein>
<evidence type="ECO:0000259" key="1">
    <source>
        <dbReference type="Pfam" id="PF14417"/>
    </source>
</evidence>
<evidence type="ECO:0000313" key="3">
    <source>
        <dbReference type="Proteomes" id="UP000028549"/>
    </source>
</evidence>
<comment type="caution">
    <text evidence="2">The sequence shown here is derived from an EMBL/GenBank/DDBJ whole genome shotgun (WGS) entry which is preliminary data.</text>
</comment>
<dbReference type="OrthoDB" id="2855396at2"/>
<feature type="domain" description="MEDS" evidence="1">
    <location>
        <begin position="17"/>
        <end position="169"/>
    </location>
</feature>
<gene>
    <name evidence="2" type="ORF">GS18_0201505</name>
</gene>
<keyword evidence="3" id="KW-1185">Reference proteome</keyword>
<dbReference type="AlphaFoldDB" id="A0A084H268"/>
<accession>A0A084H268</accession>
<dbReference type="RefSeq" id="WP_029565285.1">
    <property type="nucleotide sequence ID" value="NZ_JNVC02000001.1"/>
</dbReference>
<organism evidence="2 3">
    <name type="scientific">Metabacillus indicus</name>
    <name type="common">Bacillus indicus</name>
    <dbReference type="NCBI Taxonomy" id="246786"/>
    <lineage>
        <taxon>Bacteria</taxon>
        <taxon>Bacillati</taxon>
        <taxon>Bacillota</taxon>
        <taxon>Bacilli</taxon>
        <taxon>Bacillales</taxon>
        <taxon>Bacillaceae</taxon>
        <taxon>Metabacillus</taxon>
    </lineage>
</organism>
<sequence>MNTFYKPVTLTDLNEGHVYYHFKDEEIYLEKVASYIHDGLKKNEQILLIESMKLSDKVSHYIENHFTEEEQNSIRLVNNFDYYSGNSKFNIASILAYFDRDLGSLSEKNVRLRTWAHVEWMSNMSDAALLESFETSSDEFVLNENILSVCAYRDASLTDDANAALEQSHKYIMTDTQFRFSESYVKPEKTAQCDRC</sequence>
<dbReference type="Pfam" id="PF14417">
    <property type="entry name" value="MEDS"/>
    <property type="match status" value="1"/>
</dbReference>
<evidence type="ECO:0000313" key="2">
    <source>
        <dbReference type="EMBL" id="KEZ53680.1"/>
    </source>
</evidence>
<proteinExistence type="predicted"/>
<dbReference type="EMBL" id="JNVC02000001">
    <property type="protein sequence ID" value="KEZ53680.1"/>
    <property type="molecule type" value="Genomic_DNA"/>
</dbReference>
<name>A0A084H268_METID</name>
<dbReference type="Proteomes" id="UP000028549">
    <property type="component" value="Unassembled WGS sequence"/>
</dbReference>
<dbReference type="InterPro" id="IPR025847">
    <property type="entry name" value="MEDS_domain"/>
</dbReference>
<reference evidence="2 3" key="1">
    <citation type="journal article" date="2005" name="Int. J. Syst. Evol. Microbiol.">
        <title>Bacillus cibi sp. nov., isolated from jeotgal, a traditional Korean fermented seafood.</title>
        <authorList>
            <person name="Yoon J.H."/>
            <person name="Lee C.H."/>
            <person name="Oh T.K."/>
        </authorList>
    </citation>
    <scope>NUCLEOTIDE SEQUENCE [LARGE SCALE GENOMIC DNA]</scope>
    <source>
        <strain evidence="2 3">DSM 16189</strain>
    </source>
</reference>